<evidence type="ECO:0000256" key="2">
    <source>
        <dbReference type="ARBA" id="ARBA00022679"/>
    </source>
</evidence>
<dbReference type="Pfam" id="PF10091">
    <property type="entry name" value="Glycoamylase"/>
    <property type="match status" value="1"/>
</dbReference>
<keyword evidence="3" id="KW-1133">Transmembrane helix</keyword>
<feature type="transmembrane region" description="Helical" evidence="3">
    <location>
        <begin position="790"/>
        <end position="808"/>
    </location>
</feature>
<evidence type="ECO:0000256" key="3">
    <source>
        <dbReference type="SAM" id="Phobius"/>
    </source>
</evidence>
<gene>
    <name evidence="7" type="ORF">GCM10010916_10560</name>
</gene>
<dbReference type="InterPro" id="IPR012341">
    <property type="entry name" value="6hp_glycosidase-like_sf"/>
</dbReference>
<dbReference type="GO" id="GO:0030246">
    <property type="term" value="F:carbohydrate binding"/>
    <property type="evidence" value="ECO:0007669"/>
    <property type="project" value="InterPro"/>
</dbReference>
<dbReference type="Pfam" id="PF06165">
    <property type="entry name" value="GH94_b-supersand"/>
    <property type="match status" value="2"/>
</dbReference>
<dbReference type="PANTHER" id="PTHR37469:SF2">
    <property type="entry name" value="CELLOBIONIC ACID PHOSPHORYLASE"/>
    <property type="match status" value="1"/>
</dbReference>
<dbReference type="Gene3D" id="2.70.98.40">
    <property type="entry name" value="Glycoside hydrolase, family 65, N-terminal domain"/>
    <property type="match status" value="2"/>
</dbReference>
<accession>A0A917CPP6</accession>
<dbReference type="Gene3D" id="2.60.420.10">
    <property type="entry name" value="Maltose phosphorylase, domain 3"/>
    <property type="match status" value="1"/>
</dbReference>
<proteinExistence type="predicted"/>
<feature type="domain" description="Glycoamylase-like" evidence="5">
    <location>
        <begin position="1173"/>
        <end position="1371"/>
    </location>
</feature>
<dbReference type="InterPro" id="IPR037824">
    <property type="entry name" value="GH94N_2_NdvB"/>
</dbReference>
<dbReference type="Proteomes" id="UP000644756">
    <property type="component" value="Unassembled WGS sequence"/>
</dbReference>
<feature type="transmembrane region" description="Helical" evidence="3">
    <location>
        <begin position="767"/>
        <end position="784"/>
    </location>
</feature>
<comment type="caution">
    <text evidence="7">The sequence shown here is derived from an EMBL/GenBank/DDBJ whole genome shotgun (WGS) entry which is preliminary data.</text>
</comment>
<evidence type="ECO:0000313" key="7">
    <source>
        <dbReference type="EMBL" id="GGF95066.1"/>
    </source>
</evidence>
<dbReference type="CDD" id="cd11753">
    <property type="entry name" value="GH94N_ChvB_NdvB_2_like"/>
    <property type="match status" value="1"/>
</dbReference>
<keyword evidence="1" id="KW-0328">Glycosyltransferase</keyword>
<dbReference type="InterPro" id="IPR010383">
    <property type="entry name" value="Glyco_hydrolase_94_b-supersand"/>
</dbReference>
<feature type="domain" description="Glycosyl hydrolase 94 supersandwich" evidence="4">
    <location>
        <begin position="1421"/>
        <end position="1698"/>
    </location>
</feature>
<keyword evidence="3" id="KW-0812">Transmembrane</keyword>
<feature type="transmembrane region" description="Helical" evidence="3">
    <location>
        <begin position="879"/>
        <end position="898"/>
    </location>
</feature>
<feature type="transmembrane region" description="Helical" evidence="3">
    <location>
        <begin position="820"/>
        <end position="846"/>
    </location>
</feature>
<keyword evidence="2 7" id="KW-0808">Transferase</keyword>
<dbReference type="GO" id="GO:0005975">
    <property type="term" value="P:carbohydrate metabolic process"/>
    <property type="evidence" value="ECO:0007669"/>
    <property type="project" value="InterPro"/>
</dbReference>
<dbReference type="CDD" id="cd11756">
    <property type="entry name" value="GH94N_ChvB_NdvB_1_like"/>
    <property type="match status" value="1"/>
</dbReference>
<dbReference type="InterPro" id="IPR033432">
    <property type="entry name" value="GH94_catalytic"/>
</dbReference>
<feature type="transmembrane region" description="Helical" evidence="3">
    <location>
        <begin position="393"/>
        <end position="416"/>
    </location>
</feature>
<feature type="domain" description="Glycosyl hydrolase 94 catalytic" evidence="6">
    <location>
        <begin position="2219"/>
        <end position="2644"/>
    </location>
</feature>
<dbReference type="InterPro" id="IPR008928">
    <property type="entry name" value="6-hairpin_glycosidase_sf"/>
</dbReference>
<dbReference type="InterPro" id="IPR052047">
    <property type="entry name" value="GH94_Enzymes"/>
</dbReference>
<dbReference type="Gene3D" id="1.50.10.140">
    <property type="match status" value="1"/>
</dbReference>
<dbReference type="InterPro" id="IPR037820">
    <property type="entry name" value="GH94N_NdvB"/>
</dbReference>
<feature type="domain" description="Glycosyl hydrolase 94 supersandwich" evidence="4">
    <location>
        <begin position="1929"/>
        <end position="2206"/>
    </location>
</feature>
<dbReference type="InterPro" id="IPR037018">
    <property type="entry name" value="GH65_N"/>
</dbReference>
<dbReference type="SUPFAM" id="SSF74650">
    <property type="entry name" value="Galactose mutarotase-like"/>
    <property type="match status" value="2"/>
</dbReference>
<name>A0A917CPP6_9BACL</name>
<evidence type="ECO:0000259" key="5">
    <source>
        <dbReference type="Pfam" id="PF10091"/>
    </source>
</evidence>
<dbReference type="EMBL" id="BMGR01000003">
    <property type="protein sequence ID" value="GGF95066.1"/>
    <property type="molecule type" value="Genomic_DNA"/>
</dbReference>
<dbReference type="PANTHER" id="PTHR37469">
    <property type="entry name" value="CELLOBIONIC ACID PHOSPHORYLASE-RELATED"/>
    <property type="match status" value="1"/>
</dbReference>
<dbReference type="Gene3D" id="1.50.10.10">
    <property type="match status" value="1"/>
</dbReference>
<dbReference type="SMART" id="SM01068">
    <property type="entry name" value="CBM_X"/>
    <property type="match status" value="2"/>
</dbReference>
<dbReference type="InterPro" id="IPR011013">
    <property type="entry name" value="Gal_mutarotase_sf_dom"/>
</dbReference>
<evidence type="ECO:0000259" key="4">
    <source>
        <dbReference type="Pfam" id="PF06165"/>
    </source>
</evidence>
<dbReference type="GO" id="GO:0016757">
    <property type="term" value="F:glycosyltransferase activity"/>
    <property type="evidence" value="ECO:0007669"/>
    <property type="project" value="UniProtKB-KW"/>
</dbReference>
<protein>
    <submittedName>
        <fullName evidence="7">Glycosyl transferase</fullName>
    </submittedName>
</protein>
<evidence type="ECO:0000259" key="6">
    <source>
        <dbReference type="Pfam" id="PF17167"/>
    </source>
</evidence>
<keyword evidence="3" id="KW-0472">Membrane</keyword>
<reference evidence="7" key="1">
    <citation type="journal article" date="2014" name="Int. J. Syst. Evol. Microbiol.">
        <title>Complete genome sequence of Corynebacterium casei LMG S-19264T (=DSM 44701T), isolated from a smear-ripened cheese.</title>
        <authorList>
            <consortium name="US DOE Joint Genome Institute (JGI-PGF)"/>
            <person name="Walter F."/>
            <person name="Albersmeier A."/>
            <person name="Kalinowski J."/>
            <person name="Ruckert C."/>
        </authorList>
    </citation>
    <scope>NUCLEOTIDE SEQUENCE</scope>
    <source>
        <strain evidence="7">CGMCC 1.12987</strain>
    </source>
</reference>
<keyword evidence="8" id="KW-1185">Reference proteome</keyword>
<feature type="transmembrane region" description="Helical" evidence="3">
    <location>
        <begin position="363"/>
        <end position="381"/>
    </location>
</feature>
<evidence type="ECO:0000256" key="1">
    <source>
        <dbReference type="ARBA" id="ARBA00022676"/>
    </source>
</evidence>
<dbReference type="SUPFAM" id="SSF48208">
    <property type="entry name" value="Six-hairpin glycosidases"/>
    <property type="match status" value="1"/>
</dbReference>
<reference evidence="7" key="2">
    <citation type="submission" date="2020-09" db="EMBL/GenBank/DDBJ databases">
        <authorList>
            <person name="Sun Q."/>
            <person name="Zhou Y."/>
        </authorList>
    </citation>
    <scope>NUCLEOTIDE SEQUENCE</scope>
    <source>
        <strain evidence="7">CGMCC 1.12987</strain>
    </source>
</reference>
<dbReference type="Pfam" id="PF17167">
    <property type="entry name" value="Glyco_hydro_94"/>
    <property type="match status" value="1"/>
</dbReference>
<sequence>MDADVQRLRAFVSELRAERSACAQPAEEWLLDHAEFIEEQVLVVFQQSSTDFLRKLPHLHKTGEARVLAICSDYLDHMDGSLDEYSFMSYIESYQEVSVLTIAEVWAIPLMMRMALIDKLAGTMDVVQERRQLCGTVERLLKGIEPSSLSPERLNKSLEGAGVEMPLSGPLIAHLTKHLREWSEDTAEVRDWLICKLENGAESLDRIVSYEYQLQASFHLTTGNLIGSLRFLSRLDWNELFERINIVEQTLREETSGDYKLLDFSSRDSLRKRVEQLAGRLRVPENLIAVQAVELAAQAYEKTWGELGDLAQADHRQMPRQAFVAYYLLDPVGVNDLRRALTACSAPRAMPEAGILRRATGTYFNLIAVAFVLFLTGFALWTGTGEGLLPLEWMLALLVLAPLAMEWAIAGAHWLIECVKRPLPLLRYDFSRQVPAEAASMVVIPVIWSTVEQVREMVEKLELHYLANRDANIHFALLSDFTDAKEEKQAKDQGIIDAARAGIEALNKAYPGSTFHLFQRRRLWNPSEGVWMGWERKRGKLVEFVELLKGSRETTYNAIASDSSILSSIRYVITLDADTQLPLGSAQRMIGTLHLPYNHPRLNDTKTRVVEGYGVLQPRIGMSHESALRSRLAYLWSSDPGVDPYAFAVSDPYQDGVGQGIFTGKGIFDVDTFHQVLCDRIPDNRVLSHDLLEGGFLRAGLLSDIELIDGHPATFSAYQKRLHRWVRGDWQLLLWLLPRVEDRRGARAPVDLTPLSRWQIIDNMRRSLLPPVLFAIALLAMIGLPGSPGVWLTLVLATLLLPVIRQLISLRQVIRYPKSLLVTLGQAAVTLITLPFQCVLLISAIFTTVNRLLFTKRRLLEWVSSAEIERHSQSGSQPALTGMLAGYALILIFAGAAFRHGEISVQFTGLILSALWACAPFVIRWLDQPVDQPVPSISEAEATELRTLSRQIWLFFEDYVTEHEHWLPPDNVQIEPPNGIAHRTSPTNIGLYLACALAARDFEFITTAELIERLERTVDTIERLDKWEGHLYNWYDTSTLNTLFPLYVSTVDSGNFVACLLTVKEGLTEWLAADLMPQRHPDEGLDTRQALNVAFAEELTPVMKKDKITAVERTRSGRNDDNEWTERGNRLLTRLEALVEGTNFRPLYDEKSKLFTLGYHAGEGRRDQVLYDLMASEARQASFVAIAMGQVSVAHWNMLGRTMTKAGKRTALLSWSGTMFEYLMPHLLMKSYRNTLWDSTYQAVVQRQIEYAEQRGVPFGISESGYYAYDFQMNYQYRAFGVPGLGFKRGLEEDLVVAPYATVLALPFAKDKALETLRRMEKLGGRGKYGYYEAIDFTPDRMPKDKEHMTIQSFMAHHQGMSLLTLSNLLLPQTMQGRFHRDKRVRAAELLLQERVPVKPKVIQHPAMTRVHSPAAKSAEETAVREYPNADTRTPEVCVLSNGAFSTVITASGGGFSRYGDVAVSRWREDPVTDHWGSFLYIRDVAADKVWSPSYQPCRVPSAEQRIQFGLDKALFMRMDGEIQTKLEITVSPESNAEIRRLTLTNTGKETKIIEVTTFLEVALAHPIADDAHPAFSKLFINTEYAEQEECIVARRRPRDEKEQTLCAAHSLMVEGHALGPVEFETDRTRFVGRGHSLSDPRGLRSRLTGTCGSVADPAFIIRRRINIEPGQNIRLYAVTAVADTKEEAVNTVQRYRTEQVVERSFQLAWTRGNIELRHLQLMPSEAMSFQSFAGQILYTPPLRKERADRIRDNTKGQSGLWAYGVSGDRPIILVRIDNQTHMGFIVKLLYGHEYLRRAGLAFDLIILNESAGGYQQDLQDALMRAVRQDVDRHGAEPAGIAVIPANQLPEEDRTLLIAAARVQLRANGPSLKAQMKLLRGAAELPPELVPTALKDRFGSAEARQHEDTSDLLFFNGWGGFVPEQNGQAYRIVIKNRNHLPAPWINVLANEKFGCLVSELGTGYSWWRNSRECKLTPWSNDPVLDPPAEKGYLRDEESGELWSLTPSEASSVMPYSATHSHGYSRFCHERNGISHDLTVFVPLAEPVKVMLLRLRNRTSVQRRLSITYYAEWVLGVKRQTNASFIVTEWDEAACALLARNTYQETFRDAHAFVSVYGEDGSTDDSDALSWTADRSEFIGRNGTIERPAAMSRQYLSGQTGTLYDSCGAVQAKMVLDPGEERIVPIVLGCEHSREAAAALARKYSQPAVCEQSLAEVRQFWERTLGQTKVSTPNKEMDIMLNGWLLYQSLACRMWARSAFYQAGGAYGYRDQLQDSLSMLHTRPDLTRSQIKLHAAHQYEEGDVQHWWHEETKRGIRTHFSDDLLWLPYAVSRYIVHTGDDSILGETEPFLRSELLKEGEHERYEETVLSPKSGTVLEHCLRAIDRALQRIGEHGLPLIGIGDWNDGMNHVGSKGRGESVWLGWFIIEVLKRFEAICREHDLAKKADHYEAVRAKLTAALDTHAWDGQWYRRAFTDHGEWLGTIRGEECRIDAIAQSWSVISGGAPMDKAMQAMQSFDRELVDRDLRLVRLLTPPFFNTKPSPGYIQGYPPGIRENGAQYTHGVIWSIVAWCRLGKGDKAFELFHLLNPITHALTSNEVRQYTGEPYVMAADIYTADPHRGHAGWTWYTGAAGWMYQAGVEWILGITRQGARLHLCPCIPSEWPEYSVSYRFDTSHYHITISNPSRKSSGASALQVDGRDTAIVKDDGQQGLYVDLLDDGKEHRIVLTM</sequence>
<evidence type="ECO:0000313" key="8">
    <source>
        <dbReference type="Proteomes" id="UP000644756"/>
    </source>
</evidence>
<organism evidence="7 8">
    <name type="scientific">Paenibacillus abyssi</name>
    <dbReference type="NCBI Taxonomy" id="1340531"/>
    <lineage>
        <taxon>Bacteria</taxon>
        <taxon>Bacillati</taxon>
        <taxon>Bacillota</taxon>
        <taxon>Bacilli</taxon>
        <taxon>Bacillales</taxon>
        <taxon>Paenibacillaceae</taxon>
        <taxon>Paenibacillus</taxon>
    </lineage>
</organism>
<feature type="transmembrane region" description="Helical" evidence="3">
    <location>
        <begin position="905"/>
        <end position="926"/>
    </location>
</feature>
<dbReference type="InterPro" id="IPR019282">
    <property type="entry name" value="Glycoamylase-like_cons_dom"/>
</dbReference>